<evidence type="ECO:0008006" key="3">
    <source>
        <dbReference type="Google" id="ProtNLM"/>
    </source>
</evidence>
<protein>
    <recommendedName>
        <fullName evidence="3">Phage tail component, N-terminal domain protein</fullName>
    </recommendedName>
</protein>
<comment type="caution">
    <text evidence="1">The sequence shown here is derived from an EMBL/GenBank/DDBJ whole genome shotgun (WGS) entry which is preliminary data.</text>
</comment>
<gene>
    <name evidence="1" type="ORF">HMPREF9246_0272</name>
</gene>
<accession>F0H2B2</accession>
<reference evidence="1 2" key="1">
    <citation type="submission" date="2011-01" db="EMBL/GenBank/DDBJ databases">
        <authorList>
            <person name="Durkin A.S."/>
            <person name="Madupu R."/>
            <person name="Torralba M."/>
            <person name="Gillis M."/>
            <person name="Methe B."/>
            <person name="Sutton G."/>
            <person name="Nelson K.E."/>
        </authorList>
    </citation>
    <scope>NUCLEOTIDE SEQUENCE [LARGE SCALE GENOMIC DNA]</scope>
    <source>
        <strain evidence="1 2">ACS-025-V-Sch4</strain>
    </source>
</reference>
<sequence length="223" mass="25548">MIETINLIKDLKIYNAHVLAYPEIGNTEVIRDEFISDTGLIFYSKKRSALTPVSFSVEFKGDKKEIRKNRNELSKKLELSTITFDNEVFYRGRFLSKDVDTRYFYQNITYEGQAIAMLKTQSNEIPIGKKTTIYNNGNLPTPCRIILEGSGNNVSIKGFKSEIRLKKFENKVIIDSEKGFLNFGPDNIIELMEFPYIDDFVDVEVNGTGDFSCAIEFEGRIIC</sequence>
<dbReference type="AlphaFoldDB" id="F0H2B2"/>
<dbReference type="EMBL" id="AEXN01000033">
    <property type="protein sequence ID" value="EGC83436.1"/>
    <property type="molecule type" value="Genomic_DNA"/>
</dbReference>
<keyword evidence="2" id="KW-1185">Reference proteome</keyword>
<proteinExistence type="predicted"/>
<organism evidence="1 2">
    <name type="scientific">Anaerococcus hydrogenalis ACS-025-V-Sch4</name>
    <dbReference type="NCBI Taxonomy" id="879306"/>
    <lineage>
        <taxon>Bacteria</taxon>
        <taxon>Bacillati</taxon>
        <taxon>Bacillota</taxon>
        <taxon>Tissierellia</taxon>
        <taxon>Tissierellales</taxon>
        <taxon>Peptoniphilaceae</taxon>
        <taxon>Anaerococcus</taxon>
    </lineage>
</organism>
<dbReference type="RefSeq" id="WP_004818169.1">
    <property type="nucleotide sequence ID" value="NZ_AEXN01000033.1"/>
</dbReference>
<evidence type="ECO:0000313" key="1">
    <source>
        <dbReference type="EMBL" id="EGC83436.1"/>
    </source>
</evidence>
<evidence type="ECO:0000313" key="2">
    <source>
        <dbReference type="Proteomes" id="UP000005277"/>
    </source>
</evidence>
<name>F0H2B2_9FIRM</name>
<dbReference type="Proteomes" id="UP000005277">
    <property type="component" value="Unassembled WGS sequence"/>
</dbReference>